<feature type="chain" id="PRO_5020286021" evidence="1">
    <location>
        <begin position="21"/>
        <end position="1130"/>
    </location>
</feature>
<dbReference type="InterPro" id="IPR010496">
    <property type="entry name" value="AL/BT2_dom"/>
</dbReference>
<dbReference type="GO" id="GO:0016491">
    <property type="term" value="F:oxidoreductase activity"/>
    <property type="evidence" value="ECO:0007669"/>
    <property type="project" value="TreeGrafter"/>
</dbReference>
<evidence type="ECO:0000256" key="1">
    <source>
        <dbReference type="SAM" id="SignalP"/>
    </source>
</evidence>
<evidence type="ECO:0000313" key="3">
    <source>
        <dbReference type="EMBL" id="TDS11900.1"/>
    </source>
</evidence>
<accession>A0A4R7CUS7</accession>
<dbReference type="PANTHER" id="PTHR12697:SF5">
    <property type="entry name" value="DEOXYHYPUSINE HYDROXYLASE"/>
    <property type="match status" value="1"/>
</dbReference>
<protein>
    <submittedName>
        <fullName evidence="3">HEAT repeat protein</fullName>
    </submittedName>
</protein>
<keyword evidence="1" id="KW-0732">Signal</keyword>
<organism evidence="3 4">
    <name type="scientific">Sphingobacterium paludis</name>
    <dbReference type="NCBI Taxonomy" id="1476465"/>
    <lineage>
        <taxon>Bacteria</taxon>
        <taxon>Pseudomonadati</taxon>
        <taxon>Bacteroidota</taxon>
        <taxon>Sphingobacteriia</taxon>
        <taxon>Sphingobacteriales</taxon>
        <taxon>Sphingobacteriaceae</taxon>
        <taxon>Sphingobacterium</taxon>
    </lineage>
</organism>
<gene>
    <name evidence="3" type="ORF">B0I21_107252</name>
</gene>
<dbReference type="EMBL" id="SNZV01000007">
    <property type="protein sequence ID" value="TDS11900.1"/>
    <property type="molecule type" value="Genomic_DNA"/>
</dbReference>
<comment type="caution">
    <text evidence="3">The sequence shown here is derived from an EMBL/GenBank/DDBJ whole genome shotgun (WGS) entry which is preliminary data.</text>
</comment>
<dbReference type="GO" id="GO:0016787">
    <property type="term" value="F:hydrolase activity"/>
    <property type="evidence" value="ECO:0007669"/>
    <property type="project" value="InterPro"/>
</dbReference>
<dbReference type="RefSeq" id="WP_133641341.1">
    <property type="nucleotide sequence ID" value="NZ_SNZV01000007.1"/>
</dbReference>
<feature type="domain" description="3-keto-alpha-glucoside-1,2-lyase/3-keto-2-hydroxy-glucal hydratase" evidence="2">
    <location>
        <begin position="941"/>
        <end position="1128"/>
    </location>
</feature>
<dbReference type="PANTHER" id="PTHR12697">
    <property type="entry name" value="PBS LYASE HEAT-LIKE PROTEIN"/>
    <property type="match status" value="1"/>
</dbReference>
<sequence>MKKVFNTLSALLFLQVAAYAQQPANRTSVTKIADVLAQQPAEEQAKFLAAMKELEGFSAEDIANLLTGMSGNSLENVPITYAANSYGFYVMQQGKESLREQFSQGLVQALERLQDKEHKAFVLQLMKQTSKNEAIAAIAPYLKDEYLVDKAALALNGVRTPEAINALSSALQDASSEKIAKAIVSALGDLRSKNDEAAITATLKQYDDENFQRGVYTALSKIADPKSAPVLLNKLKAVNYSFDKTNIGGLTLDYAHNLLREGNQRLALSVANTVMKGAAAQGSATLQAGALGLLVEINPTKARKQLLKAALSDNALYRSTALSLLSEKPSAAESKKLVAALKSASPDVQESIFRYLAETGDKASIAALQNRLPIIQDTHAKIAALNALSSLGGTENAGMLIGEIKTADEATVEAITALLLSSKDPQTVPLITKALPSADTKTQFVLLDILSKRTDASASKAVLPLVASADAPVKQAALKALPTVAQPDDFEALVQLLSATPAADAAYVQQALVMVLHASPDKEAKIQRLAANISRSSAPSAANYFPVFAGVGGAEAMRAVQNYLPNEGLKAQALQSLAAWSNPEVLPTLIALSRTEKADHFATLFGGLVKQINASDHTAAQKTLYLKDAFAWAQNAAQKRQVLASLQATETYQAMIFASQFLDDAELKAAATNTAMNIAMDNPDFVGADVRNILEKAMANLSGSESSYLREAIVRHLAEMPKGEGFVSLFNGKDLTGWKGLVDDPIKRSKMSAKVLAERQAAADKQMRESWKAVNGDLVFSGHGDNIATVKQYGDFEMLVDWKLDPNGKEPDAGIYLRGTPQVQIWDISRTDVGAQVGSGGLYNNAKNPKDPSKVADNALGEWNTFKIRMQGEKVSVWLNGELVVDNVTLENYWDRSQPIFPIEQIELQAHGSQVWYRDIYLKELPRKEVYSLSDAEKKEGFEMLFDGNNLDKWTETSAYEINPEGFIRANPDAKFGKNLYTKEEFADFVYRFDFKLTPGANNGVGIRTPIEGDAAYVGTEIQILDNDADVYKNLKTYQYHGSAYGIIPAKRTAMKPIGEWNSQEIRVQGNKIKVTLNGVIILDGDLAEASKNGTLDGKNHPGLKNTKGHIGFLGHGSEVFLRNIRIQRL</sequence>
<evidence type="ECO:0000313" key="4">
    <source>
        <dbReference type="Proteomes" id="UP000294752"/>
    </source>
</evidence>
<dbReference type="InterPro" id="IPR011989">
    <property type="entry name" value="ARM-like"/>
</dbReference>
<evidence type="ECO:0000259" key="2">
    <source>
        <dbReference type="Pfam" id="PF06439"/>
    </source>
</evidence>
<dbReference type="Gene3D" id="1.25.10.10">
    <property type="entry name" value="Leucine-rich Repeat Variant"/>
    <property type="match status" value="3"/>
</dbReference>
<dbReference type="Gene3D" id="2.60.120.560">
    <property type="entry name" value="Exo-inulinase, domain 1"/>
    <property type="match status" value="2"/>
</dbReference>
<dbReference type="SUPFAM" id="SSF48371">
    <property type="entry name" value="ARM repeat"/>
    <property type="match status" value="2"/>
</dbReference>
<feature type="signal peptide" evidence="1">
    <location>
        <begin position="1"/>
        <end position="20"/>
    </location>
</feature>
<proteinExistence type="predicted"/>
<dbReference type="OrthoDB" id="9806233at2"/>
<feature type="domain" description="3-keto-alpha-glucoside-1,2-lyase/3-keto-2-hydroxy-glucal hydratase" evidence="2">
    <location>
        <begin position="725"/>
        <end position="923"/>
    </location>
</feature>
<keyword evidence="4" id="KW-1185">Reference proteome</keyword>
<dbReference type="Proteomes" id="UP000294752">
    <property type="component" value="Unassembled WGS sequence"/>
</dbReference>
<reference evidence="3 4" key="1">
    <citation type="submission" date="2019-03" db="EMBL/GenBank/DDBJ databases">
        <title>Genomic Encyclopedia of Type Strains, Phase III (KMG-III): the genomes of soil and plant-associated and newly described type strains.</title>
        <authorList>
            <person name="Whitman W."/>
        </authorList>
    </citation>
    <scope>NUCLEOTIDE SEQUENCE [LARGE SCALE GENOMIC DNA]</scope>
    <source>
        <strain evidence="3 4">CGMCC 1.12801</strain>
    </source>
</reference>
<dbReference type="Pfam" id="PF06439">
    <property type="entry name" value="3keto-disac_hyd"/>
    <property type="match status" value="2"/>
</dbReference>
<name>A0A4R7CUS7_9SPHI</name>
<dbReference type="AlphaFoldDB" id="A0A4R7CUS7"/>
<dbReference type="InterPro" id="IPR016024">
    <property type="entry name" value="ARM-type_fold"/>
</dbReference>